<name>A0A6A5VU87_9PLEO</name>
<keyword evidence="2" id="KW-1185">Reference proteome</keyword>
<dbReference type="EMBL" id="ML976656">
    <property type="protein sequence ID" value="KAF1980140.1"/>
    <property type="molecule type" value="Genomic_DNA"/>
</dbReference>
<gene>
    <name evidence="1" type="ORF">BU23DRAFT_548333</name>
</gene>
<proteinExistence type="predicted"/>
<dbReference type="Proteomes" id="UP000800036">
    <property type="component" value="Unassembled WGS sequence"/>
</dbReference>
<dbReference type="AlphaFoldDB" id="A0A6A5VU87"/>
<organism evidence="1 2">
    <name type="scientific">Bimuria novae-zelandiae CBS 107.79</name>
    <dbReference type="NCBI Taxonomy" id="1447943"/>
    <lineage>
        <taxon>Eukaryota</taxon>
        <taxon>Fungi</taxon>
        <taxon>Dikarya</taxon>
        <taxon>Ascomycota</taxon>
        <taxon>Pezizomycotina</taxon>
        <taxon>Dothideomycetes</taxon>
        <taxon>Pleosporomycetidae</taxon>
        <taxon>Pleosporales</taxon>
        <taxon>Massarineae</taxon>
        <taxon>Didymosphaeriaceae</taxon>
        <taxon>Bimuria</taxon>
    </lineage>
</organism>
<evidence type="ECO:0000313" key="2">
    <source>
        <dbReference type="Proteomes" id="UP000800036"/>
    </source>
</evidence>
<evidence type="ECO:0000313" key="1">
    <source>
        <dbReference type="EMBL" id="KAF1980140.1"/>
    </source>
</evidence>
<reference evidence="1" key="1">
    <citation type="journal article" date="2020" name="Stud. Mycol.">
        <title>101 Dothideomycetes genomes: a test case for predicting lifestyles and emergence of pathogens.</title>
        <authorList>
            <person name="Haridas S."/>
            <person name="Albert R."/>
            <person name="Binder M."/>
            <person name="Bloem J."/>
            <person name="Labutti K."/>
            <person name="Salamov A."/>
            <person name="Andreopoulos B."/>
            <person name="Baker S."/>
            <person name="Barry K."/>
            <person name="Bills G."/>
            <person name="Bluhm B."/>
            <person name="Cannon C."/>
            <person name="Castanera R."/>
            <person name="Culley D."/>
            <person name="Daum C."/>
            <person name="Ezra D."/>
            <person name="Gonzalez J."/>
            <person name="Henrissat B."/>
            <person name="Kuo A."/>
            <person name="Liang C."/>
            <person name="Lipzen A."/>
            <person name="Lutzoni F."/>
            <person name="Magnuson J."/>
            <person name="Mondo S."/>
            <person name="Nolan M."/>
            <person name="Ohm R."/>
            <person name="Pangilinan J."/>
            <person name="Park H.-J."/>
            <person name="Ramirez L."/>
            <person name="Alfaro M."/>
            <person name="Sun H."/>
            <person name="Tritt A."/>
            <person name="Yoshinaga Y."/>
            <person name="Zwiers L.-H."/>
            <person name="Turgeon B."/>
            <person name="Goodwin S."/>
            <person name="Spatafora J."/>
            <person name="Crous P."/>
            <person name="Grigoriev I."/>
        </authorList>
    </citation>
    <scope>NUCLEOTIDE SEQUENCE</scope>
    <source>
        <strain evidence="1">CBS 107.79</strain>
    </source>
</reference>
<accession>A0A6A5VU87</accession>
<sequence>MPAKRRSALLTGFMEAWVRLSRLASSMFRSVVLQVKDPTHICVSQDDSAYVIDLTWTFPNAYDVYTRSVSYQHVNIGRKRRAL</sequence>
<protein>
    <submittedName>
        <fullName evidence="1">Uncharacterized protein</fullName>
    </submittedName>
</protein>